<evidence type="ECO:0000256" key="8">
    <source>
        <dbReference type="ARBA" id="ARBA00055575"/>
    </source>
</evidence>
<evidence type="ECO:0000256" key="2">
    <source>
        <dbReference type="ARBA" id="ARBA00004604"/>
    </source>
</evidence>
<dbReference type="Pfam" id="PF00575">
    <property type="entry name" value="S1"/>
    <property type="match status" value="2"/>
</dbReference>
<comment type="function">
    <text evidence="1">Component of the cleavage factor IA (CFIA) complex, which is involved in the endonucleolytic cleavage during polyadenylation-dependent pre-mRNA 3'-end formation.</text>
</comment>
<dbReference type="CDD" id="cd05698">
    <property type="entry name" value="S1_Rrp5_repeat_hs6_sc5"/>
    <property type="match status" value="1"/>
</dbReference>
<feature type="domain" description="S1 motif" evidence="12">
    <location>
        <begin position="551"/>
        <end position="625"/>
    </location>
</feature>
<feature type="domain" description="S1 motif" evidence="12">
    <location>
        <begin position="934"/>
        <end position="1010"/>
    </location>
</feature>
<keyword evidence="4" id="KW-0698">rRNA processing</keyword>
<dbReference type="FunFam" id="2.40.50.140:FF:000196">
    <property type="entry name" value="rRNA biogenesis protein RRP5"/>
    <property type="match status" value="1"/>
</dbReference>
<evidence type="ECO:0000256" key="5">
    <source>
        <dbReference type="ARBA" id="ARBA00022553"/>
    </source>
</evidence>
<dbReference type="FunFam" id="2.40.50.140:FF:000279">
    <property type="entry name" value="rRNA biogenesis protein rrp5"/>
    <property type="match status" value="1"/>
</dbReference>
<keyword evidence="14" id="KW-1185">Reference proteome</keyword>
<dbReference type="InterPro" id="IPR012340">
    <property type="entry name" value="NA-bd_OB-fold"/>
</dbReference>
<dbReference type="SMART" id="SM00316">
    <property type="entry name" value="S1"/>
    <property type="match status" value="13"/>
</dbReference>
<dbReference type="InterPro" id="IPR048058">
    <property type="entry name" value="Rrp5_S1_rpt_hs11_sc8"/>
</dbReference>
<feature type="domain" description="S1 motif" evidence="12">
    <location>
        <begin position="733"/>
        <end position="806"/>
    </location>
</feature>
<dbReference type="FunFam" id="2.40.50.140:FF:000278">
    <property type="entry name" value="rRNA biogenesis protein rrp5"/>
    <property type="match status" value="1"/>
</dbReference>
<feature type="domain" description="S1 motif" evidence="12">
    <location>
        <begin position="1226"/>
        <end position="1295"/>
    </location>
</feature>
<evidence type="ECO:0000259" key="12">
    <source>
        <dbReference type="PROSITE" id="PS50126"/>
    </source>
</evidence>
<dbReference type="Proteomes" id="UP000799424">
    <property type="component" value="Unassembled WGS sequence"/>
</dbReference>
<dbReference type="CDD" id="cd05697">
    <property type="entry name" value="S1_Rrp5_repeat_hs5"/>
    <property type="match status" value="1"/>
</dbReference>
<feature type="domain" description="S1 motif" evidence="12">
    <location>
        <begin position="645"/>
        <end position="714"/>
    </location>
</feature>
<comment type="subcellular location">
    <subcellularLocation>
        <location evidence="2">Nucleus</location>
        <location evidence="2">Nucleolus</location>
    </subcellularLocation>
</comment>
<feature type="compositionally biased region" description="Basic residues" evidence="11">
    <location>
        <begin position="118"/>
        <end position="129"/>
    </location>
</feature>
<evidence type="ECO:0000256" key="3">
    <source>
        <dbReference type="ARBA" id="ARBA00022517"/>
    </source>
</evidence>
<feature type="compositionally biased region" description="Basic and acidic residues" evidence="11">
    <location>
        <begin position="130"/>
        <end position="140"/>
    </location>
</feature>
<dbReference type="GO" id="GO:0006364">
    <property type="term" value="P:rRNA processing"/>
    <property type="evidence" value="ECO:0007669"/>
    <property type="project" value="UniProtKB-KW"/>
</dbReference>
<feature type="compositionally biased region" description="Acidic residues" evidence="11">
    <location>
        <begin position="1396"/>
        <end position="1426"/>
    </location>
</feature>
<name>A0A6A6ZY82_9PLEO</name>
<dbReference type="Gene3D" id="2.40.50.140">
    <property type="entry name" value="Nucleic acid-binding proteins"/>
    <property type="match status" value="9"/>
</dbReference>
<evidence type="ECO:0000256" key="6">
    <source>
        <dbReference type="ARBA" id="ARBA00022737"/>
    </source>
</evidence>
<dbReference type="OrthoDB" id="412781at2759"/>
<evidence type="ECO:0000256" key="7">
    <source>
        <dbReference type="ARBA" id="ARBA00023242"/>
    </source>
</evidence>
<evidence type="ECO:0000256" key="11">
    <source>
        <dbReference type="SAM" id="MobiDB-lite"/>
    </source>
</evidence>
<dbReference type="InterPro" id="IPR003029">
    <property type="entry name" value="S1_domain"/>
</dbReference>
<dbReference type="Gene3D" id="1.25.40.10">
    <property type="entry name" value="Tetratricopeptide repeat domain"/>
    <property type="match status" value="1"/>
</dbReference>
<accession>A0A6A6ZY82</accession>
<dbReference type="InterPro" id="IPR048059">
    <property type="entry name" value="Rrp5_S1_rpt_hs1_sc1"/>
</dbReference>
<feature type="compositionally biased region" description="Acidic residues" evidence="11">
    <location>
        <begin position="1436"/>
        <end position="1454"/>
    </location>
</feature>
<dbReference type="Pfam" id="PF23459">
    <property type="entry name" value="S1_RRP5"/>
    <property type="match status" value="2"/>
</dbReference>
<feature type="region of interest" description="Disordered" evidence="11">
    <location>
        <begin position="1"/>
        <end position="71"/>
    </location>
</feature>
<dbReference type="PANTHER" id="PTHR23270">
    <property type="entry name" value="PROGRAMMED CELL DEATH PROTEIN 11 PRE-RRNA PROCESSING PROTEIN RRP5"/>
    <property type="match status" value="1"/>
</dbReference>
<feature type="region of interest" description="Disordered" evidence="11">
    <location>
        <begin position="1482"/>
        <end position="1505"/>
    </location>
</feature>
<dbReference type="FunFam" id="2.40.50.140:FF:000103">
    <property type="entry name" value="protein RRP5 homolog"/>
    <property type="match status" value="2"/>
</dbReference>
<dbReference type="InterPro" id="IPR011990">
    <property type="entry name" value="TPR-like_helical_dom_sf"/>
</dbReference>
<keyword evidence="7" id="KW-0539">Nucleus</keyword>
<keyword evidence="5" id="KW-0597">Phosphoprotein</keyword>
<dbReference type="InterPro" id="IPR045209">
    <property type="entry name" value="Rrp5"/>
</dbReference>
<dbReference type="SUPFAM" id="SSF48452">
    <property type="entry name" value="TPR-like"/>
    <property type="match status" value="2"/>
</dbReference>
<dbReference type="Pfam" id="PF24685">
    <property type="entry name" value="OB_RRP5_4th"/>
    <property type="match status" value="1"/>
</dbReference>
<dbReference type="GO" id="GO:0032040">
    <property type="term" value="C:small-subunit processome"/>
    <property type="evidence" value="ECO:0007669"/>
    <property type="project" value="TreeGrafter"/>
</dbReference>
<dbReference type="CDD" id="cd05696">
    <property type="entry name" value="S1_Rrp5_repeat_hs4"/>
    <property type="match status" value="1"/>
</dbReference>
<gene>
    <name evidence="13" type="ORF">CC86DRAFT_456329</name>
</gene>
<reference evidence="13" key="1">
    <citation type="journal article" date="2020" name="Stud. Mycol.">
        <title>101 Dothideomycetes genomes: a test case for predicting lifestyles and emergence of pathogens.</title>
        <authorList>
            <person name="Haridas S."/>
            <person name="Albert R."/>
            <person name="Binder M."/>
            <person name="Bloem J."/>
            <person name="Labutti K."/>
            <person name="Salamov A."/>
            <person name="Andreopoulos B."/>
            <person name="Baker S."/>
            <person name="Barry K."/>
            <person name="Bills G."/>
            <person name="Bluhm B."/>
            <person name="Cannon C."/>
            <person name="Castanera R."/>
            <person name="Culley D."/>
            <person name="Daum C."/>
            <person name="Ezra D."/>
            <person name="Gonzalez J."/>
            <person name="Henrissat B."/>
            <person name="Kuo A."/>
            <person name="Liang C."/>
            <person name="Lipzen A."/>
            <person name="Lutzoni F."/>
            <person name="Magnuson J."/>
            <person name="Mondo S."/>
            <person name="Nolan M."/>
            <person name="Ohm R."/>
            <person name="Pangilinan J."/>
            <person name="Park H.-J."/>
            <person name="Ramirez L."/>
            <person name="Alfaro M."/>
            <person name="Sun H."/>
            <person name="Tritt A."/>
            <person name="Yoshinaga Y."/>
            <person name="Zwiers L.-H."/>
            <person name="Turgeon B."/>
            <person name="Goodwin S."/>
            <person name="Spatafora J."/>
            <person name="Crous P."/>
            <person name="Grigoriev I."/>
        </authorList>
    </citation>
    <scope>NUCLEOTIDE SEQUENCE</scope>
    <source>
        <strain evidence="13">CBS 113818</strain>
    </source>
</reference>
<feature type="compositionally biased region" description="Basic and acidic residues" evidence="11">
    <location>
        <begin position="39"/>
        <end position="61"/>
    </location>
</feature>
<dbReference type="CDD" id="cd05707">
    <property type="entry name" value="S1_Rrp5_repeat_sc11"/>
    <property type="match status" value="1"/>
</dbReference>
<feature type="compositionally biased region" description="Basic and acidic residues" evidence="11">
    <location>
        <begin position="15"/>
        <end position="25"/>
    </location>
</feature>
<dbReference type="CDD" id="cd05706">
    <property type="entry name" value="S1_Rrp5_repeat_sc10"/>
    <property type="match status" value="1"/>
</dbReference>
<dbReference type="CDD" id="cd05703">
    <property type="entry name" value="S1_Rrp5_repeat_hs12_sc9"/>
    <property type="match status" value="1"/>
</dbReference>
<dbReference type="FunFam" id="2.40.50.140:FF:000155">
    <property type="entry name" value="rRNA biogenesis protein RRP5"/>
    <property type="match status" value="1"/>
</dbReference>
<comment type="function">
    <text evidence="8">Involved in the biogenesis of rRNA. Required for the formation of 18S and 5.8S rRNA.</text>
</comment>
<dbReference type="SUPFAM" id="SSF50249">
    <property type="entry name" value="Nucleic acid-binding proteins"/>
    <property type="match status" value="12"/>
</dbReference>
<keyword evidence="6" id="KW-0677">Repeat</keyword>
<dbReference type="InterPro" id="IPR008847">
    <property type="entry name" value="Suf"/>
</dbReference>
<proteinExistence type="predicted"/>
<feature type="domain" description="S1 motif" evidence="12">
    <location>
        <begin position="1042"/>
        <end position="1116"/>
    </location>
</feature>
<feature type="domain" description="S1 motif" evidence="12">
    <location>
        <begin position="1132"/>
        <end position="1201"/>
    </location>
</feature>
<feature type="region of interest" description="Disordered" evidence="11">
    <location>
        <begin position="90"/>
        <end position="140"/>
    </location>
</feature>
<dbReference type="CDD" id="cd05702">
    <property type="entry name" value="S1_Rrp5_repeat_hs11_sc8"/>
    <property type="match status" value="1"/>
</dbReference>
<dbReference type="Pfam" id="PF05843">
    <property type="entry name" value="Suf"/>
    <property type="match status" value="1"/>
</dbReference>
<dbReference type="SMART" id="SM00386">
    <property type="entry name" value="HAT"/>
    <property type="match status" value="6"/>
</dbReference>
<evidence type="ECO:0000256" key="1">
    <source>
        <dbReference type="ARBA" id="ARBA00002863"/>
    </source>
</evidence>
<feature type="region of interest" description="Disordered" evidence="11">
    <location>
        <begin position="1392"/>
        <end position="1470"/>
    </location>
</feature>
<dbReference type="GO" id="GO:0003723">
    <property type="term" value="F:RNA binding"/>
    <property type="evidence" value="ECO:0007669"/>
    <property type="project" value="TreeGrafter"/>
</dbReference>
<dbReference type="InterPro" id="IPR003107">
    <property type="entry name" value="HAT"/>
</dbReference>
<feature type="domain" description="S1 motif" evidence="12">
    <location>
        <begin position="1315"/>
        <end position="1388"/>
    </location>
</feature>
<dbReference type="CDD" id="cd05693">
    <property type="entry name" value="S1_Rrp5_repeat_hs1_sc1"/>
    <property type="match status" value="1"/>
</dbReference>
<keyword evidence="3" id="KW-0690">Ribosome biogenesis</keyword>
<feature type="domain" description="S1 motif" evidence="12">
    <location>
        <begin position="266"/>
        <end position="335"/>
    </location>
</feature>
<dbReference type="PANTHER" id="PTHR23270:SF10">
    <property type="entry name" value="PROTEIN RRP5 HOMOLOG"/>
    <property type="match status" value="1"/>
</dbReference>
<dbReference type="InterPro" id="IPR057302">
    <property type="entry name" value="Rrp5_S1"/>
</dbReference>
<evidence type="ECO:0000313" key="13">
    <source>
        <dbReference type="EMBL" id="KAF2826020.1"/>
    </source>
</evidence>
<feature type="domain" description="S1 motif" evidence="12">
    <location>
        <begin position="828"/>
        <end position="897"/>
    </location>
</feature>
<evidence type="ECO:0000313" key="14">
    <source>
        <dbReference type="Proteomes" id="UP000799424"/>
    </source>
</evidence>
<evidence type="ECO:0000256" key="10">
    <source>
        <dbReference type="ARBA" id="ARBA00076674"/>
    </source>
</evidence>
<evidence type="ECO:0000256" key="4">
    <source>
        <dbReference type="ARBA" id="ARBA00022552"/>
    </source>
</evidence>
<dbReference type="EMBL" id="MU006227">
    <property type="protein sequence ID" value="KAF2826020.1"/>
    <property type="molecule type" value="Genomic_DNA"/>
</dbReference>
<organism evidence="13 14">
    <name type="scientific">Ophiobolus disseminans</name>
    <dbReference type="NCBI Taxonomy" id="1469910"/>
    <lineage>
        <taxon>Eukaryota</taxon>
        <taxon>Fungi</taxon>
        <taxon>Dikarya</taxon>
        <taxon>Ascomycota</taxon>
        <taxon>Pezizomycotina</taxon>
        <taxon>Dothideomycetes</taxon>
        <taxon>Pleosporomycetidae</taxon>
        <taxon>Pleosporales</taxon>
        <taxon>Pleosporineae</taxon>
        <taxon>Phaeosphaeriaceae</taxon>
        <taxon>Ophiobolus</taxon>
    </lineage>
</organism>
<feature type="domain" description="S1 motif" evidence="12">
    <location>
        <begin position="459"/>
        <end position="534"/>
    </location>
</feature>
<sequence>MAAIKRKAEQASTPSKKDKGASSDRHAKRRKSDVTEQPAPEKPKPEMMAKKSVFKDEEKAFPRGGASVLTPLEHKQIQIRANQDVLFEQAGGGKRTSNGDDGFSDMGSDDGEKAAAKASKKRPSKKGKKSHEDPDKEKVVRAEGLNYKKLTPGTIVLGQVTDISHQDIVLALPNNLVGYVPLTAVSDKLNERLEKLLKEDEGEAAEDEDESFEDVHLEDMFTVGQYLRTCVTATTDDSARARKRLELSIDPKLVNKGLTKHKMPVNSMIQASVVSNEDHGLVMDLGLDDPKIKGFLPKGELGPTVEHAKVQEGAVFLCLVTGLNTDGRIVKLSADHSKAGNLTKGNVLTEAPTIDVFLPGTAVDVLIADTTASTVTGKILGLVDATADAYHSGATEKGADVSQKYKIGSKVKARILFTCPDSEPRKVGVSFLDHVVALSTRMSGKPKERKPPLDLLPISTIIDSAKVVKVAPGLGAFFELGVRDVIGFAHISRLSDGRVDVLSDDAGPYKLASTHRARIVGYNSIDGLFQLSLEQKILDQAFLRIEDVKPGQVVKGKVHKLIADKKGASAVLVHLSEGITALVPEMHLADVRLQHPERKFREGVPVTARVLYTEPARHQIQLTLKKSLVNSEVEPWTNYLMISEGAKGPGILVDVRRNGAKVRFYGDVTAWLPVAEMSEAFMDDATRHFTKGQVVNVRVISVKPEERQMLVSCKDPAAVDPNKEAAFNALNPGAIVKGTVLEKSDEVATLDLGHGVKGILRLGHLTDGSEKKDVSTMKKIRVGGTLEDLVVLNKLNKAKTVTISNKPSLRKAAQASKLVTNVEELQSGEVVHGFVRGILPDKIFIEFGNSVSGAMFKSQMTEEMLTAPNFGLRKDQSVTSRITHVDSAKGLFWLSMKLEPTTDETAVPKSTSTGATMVEPIDPTITNTNDIAFGTTMTVRIRSIKSTQVNVELAQNVTGRISVSELFGSWDDIPNKKRPTAHLRMNDTITAKVLGTHDARNYRFLPITHRSSNKTPTFEMTAKVEKIKSEGDILSLDKITEGSSYIAFVNNIADRYVWVNLSANVRGRIDFFDLTDDLEQLAGIAGIEKNFPVGSALKVRAKAVDVAAGRLDLTAASTITGKSLSLSDLKVGYVLPVRVTKIHDASIVVQINESIAAPIYLEQLADDYDVAKTSDYKVGDVLRVCVIDVDIPNKKLGLSARPSKVLDSQREVKDPIIEDKSQLKVHQVVRGFVKKVADNGIYIRLGPHVEAYVRVSHLSDAYIKDWKAAFHVDQLVRGKVISNKDDQRNAQMTLKTSIIDGEYVETIEFGDIKVGQIVTAKVRHVAEFGVFLVVDNSNNVSGLCHVTKLADTPVDKDKIKEMYKKDDAVKAKVISVNPKARKINFSLKYSQVKSGEDEDEEMEDVSDADVVDDVDSDEDIEADDDVDMRSVKSTESNDEDIGVDDNESEAESDNEDTKAGAPGLSTSGFDWTGATLDFDEIERAPDSDSDGGATKKKRKSKKATIKEDRTGDLDAFGPQSVADYERLLLGQPNSAEMWVRYMVFQRELNEIEKARQIARRALATINSREEPEKLDIWTALLHLENDVASDDAMEAVFKEACQHNDAREIHERMIKIYLSSGKVEKADSLYQSMTKNKSFTPDPNFWLGYASFLMDVATPPSPTRARALLQRATQSVPSPQHRHLTQKFAALEFKSPNGDAERGRTIFEGLVSTWPKKFDVWDVYLSLEMGHGSQGNVRDLFERMSKVGKKKRAATLFAKWAEWEDSVGNKKGVERVRALESQWKEAKESKEDE</sequence>
<feature type="domain" description="S1 motif" evidence="12">
    <location>
        <begin position="153"/>
        <end position="250"/>
    </location>
</feature>
<evidence type="ECO:0000256" key="9">
    <source>
        <dbReference type="ARBA" id="ARBA00073619"/>
    </source>
</evidence>
<feature type="compositionally biased region" description="Basic residues" evidence="11">
    <location>
        <begin position="1494"/>
        <end position="1503"/>
    </location>
</feature>
<dbReference type="PROSITE" id="PS50126">
    <property type="entry name" value="S1"/>
    <property type="match status" value="12"/>
</dbReference>
<protein>
    <recommendedName>
        <fullName evidence="9">rRNA biogenesis protein RRP5</fullName>
    </recommendedName>
    <alternativeName>
        <fullName evidence="10">Ribosomal RNA-processing protein 5</fullName>
    </alternativeName>
</protein>
<dbReference type="InterPro" id="IPR057301">
    <property type="entry name" value="Rrp5_OB_4th"/>
</dbReference>